<dbReference type="InterPro" id="IPR036378">
    <property type="entry name" value="FAS1_dom_sf"/>
</dbReference>
<dbReference type="FunFam" id="2.30.180.10:FF:000032">
    <property type="entry name" value="Fasciclin domain-containing protein, putative"/>
    <property type="match status" value="1"/>
</dbReference>
<name>A0A210QGJ2_MIZYE</name>
<proteinExistence type="predicted"/>
<dbReference type="PROSITE" id="PS50213">
    <property type="entry name" value="FAS1"/>
    <property type="match status" value="4"/>
</dbReference>
<dbReference type="SUPFAM" id="SSF82153">
    <property type="entry name" value="FAS1 domain"/>
    <property type="match status" value="4"/>
</dbReference>
<protein>
    <submittedName>
        <fullName evidence="2">Transforming growth factor-beta-induced protein ig-h3</fullName>
    </submittedName>
</protein>
<keyword evidence="3" id="KW-1185">Reference proteome</keyword>
<sequence>MGGIDTTTTMAKKCCKGYTRKSTDYGCPKEVHLQSLNNTAHSLGLQQFLETAHSVDLTDDLVTGNFTVFAPTNDAFSEFGQDMGSVLIVSDSMIEKLTAKVTGVMLGHLTTDVITTSSMHDEQLITTLSPLNSKIRINFYDNTDTKVMLANCQRVTSADNMATNGVIHMVDQVLSPVTKSITEIISKDPNLTYLKTALGRTALSSALREDGHFTVYAPTDAAFRQLDGGVLDRIFNQSTCLKEVLQNHILPNVICSAAVQGPSRTRNLLDTYLYLTRDEDDKLFVQDHQVVASDIMATNGVIHLIDQVLFMDRAMGVLDIMNNQVPALLDLVRRAGLENDLRNAEEVTFFAPTSEALSNLNPAVLDALMNDTTALRNLLTYHVTSGVNPAKLFYNNQRLSTLNEGKEIRINTYSEMRHESPRYAQCALIVSSSARICNGVVHFVDQVLTPPSGSIMHTLRQDPRFSRFVELIRLTNLEQRLDEDDPLTVLALTNEAITNLPEDIVDALRKNNIRKIEKLIFANIIPRTICCKAIQNWFVSGISYLRPINGELLTVSSMYGVTSIGRATVTECDRTATNGVIQVVDGFSTRLNRRRFSWWRYL</sequence>
<dbReference type="PANTHER" id="PTHR10900:SF77">
    <property type="entry name" value="FI19380P1"/>
    <property type="match status" value="1"/>
</dbReference>
<feature type="domain" description="FAS1" evidence="1">
    <location>
        <begin position="452"/>
        <end position="588"/>
    </location>
</feature>
<dbReference type="Gene3D" id="2.30.180.10">
    <property type="entry name" value="FAS1 domain"/>
    <property type="match status" value="4"/>
</dbReference>
<dbReference type="GO" id="GO:0007155">
    <property type="term" value="P:cell adhesion"/>
    <property type="evidence" value="ECO:0007669"/>
    <property type="project" value="TreeGrafter"/>
</dbReference>
<comment type="caution">
    <text evidence="2">The sequence shown here is derived from an EMBL/GenBank/DDBJ whole genome shotgun (WGS) entry which is preliminary data.</text>
</comment>
<accession>A0A210QGJ2</accession>
<dbReference type="InterPro" id="IPR000782">
    <property type="entry name" value="FAS1_domain"/>
</dbReference>
<feature type="domain" description="FAS1" evidence="1">
    <location>
        <begin position="29"/>
        <end position="174"/>
    </location>
</feature>
<feature type="domain" description="FAS1" evidence="1">
    <location>
        <begin position="312"/>
        <end position="448"/>
    </location>
</feature>
<evidence type="ECO:0000313" key="2">
    <source>
        <dbReference type="EMBL" id="OWF47880.1"/>
    </source>
</evidence>
<dbReference type="SMART" id="SM00554">
    <property type="entry name" value="FAS1"/>
    <property type="match status" value="4"/>
</dbReference>
<evidence type="ECO:0000259" key="1">
    <source>
        <dbReference type="PROSITE" id="PS50213"/>
    </source>
</evidence>
<dbReference type="EMBL" id="NEDP02003758">
    <property type="protein sequence ID" value="OWF47880.1"/>
    <property type="molecule type" value="Genomic_DNA"/>
</dbReference>
<gene>
    <name evidence="2" type="ORF">KP79_PYT08785</name>
</gene>
<reference evidence="2 3" key="1">
    <citation type="journal article" date="2017" name="Nat. Ecol. Evol.">
        <title>Scallop genome provides insights into evolution of bilaterian karyotype and development.</title>
        <authorList>
            <person name="Wang S."/>
            <person name="Zhang J."/>
            <person name="Jiao W."/>
            <person name="Li J."/>
            <person name="Xun X."/>
            <person name="Sun Y."/>
            <person name="Guo X."/>
            <person name="Huan P."/>
            <person name="Dong B."/>
            <person name="Zhang L."/>
            <person name="Hu X."/>
            <person name="Sun X."/>
            <person name="Wang J."/>
            <person name="Zhao C."/>
            <person name="Wang Y."/>
            <person name="Wang D."/>
            <person name="Huang X."/>
            <person name="Wang R."/>
            <person name="Lv J."/>
            <person name="Li Y."/>
            <person name="Zhang Z."/>
            <person name="Liu B."/>
            <person name="Lu W."/>
            <person name="Hui Y."/>
            <person name="Liang J."/>
            <person name="Zhou Z."/>
            <person name="Hou R."/>
            <person name="Li X."/>
            <person name="Liu Y."/>
            <person name="Li H."/>
            <person name="Ning X."/>
            <person name="Lin Y."/>
            <person name="Zhao L."/>
            <person name="Xing Q."/>
            <person name="Dou J."/>
            <person name="Li Y."/>
            <person name="Mao J."/>
            <person name="Guo H."/>
            <person name="Dou H."/>
            <person name="Li T."/>
            <person name="Mu C."/>
            <person name="Jiang W."/>
            <person name="Fu Q."/>
            <person name="Fu X."/>
            <person name="Miao Y."/>
            <person name="Liu J."/>
            <person name="Yu Q."/>
            <person name="Li R."/>
            <person name="Liao H."/>
            <person name="Li X."/>
            <person name="Kong Y."/>
            <person name="Jiang Z."/>
            <person name="Chourrout D."/>
            <person name="Li R."/>
            <person name="Bao Z."/>
        </authorList>
    </citation>
    <scope>NUCLEOTIDE SEQUENCE [LARGE SCALE GENOMIC DNA]</scope>
    <source>
        <strain evidence="2 3">PY_sf001</strain>
    </source>
</reference>
<dbReference type="OrthoDB" id="286301at2759"/>
<dbReference type="InterPro" id="IPR050904">
    <property type="entry name" value="Adhesion/Biosynth-related"/>
</dbReference>
<dbReference type="GO" id="GO:0031012">
    <property type="term" value="C:extracellular matrix"/>
    <property type="evidence" value="ECO:0007669"/>
    <property type="project" value="TreeGrafter"/>
</dbReference>
<evidence type="ECO:0000313" key="3">
    <source>
        <dbReference type="Proteomes" id="UP000242188"/>
    </source>
</evidence>
<dbReference type="PANTHER" id="PTHR10900">
    <property type="entry name" value="PERIOSTIN-RELATED"/>
    <property type="match status" value="1"/>
</dbReference>
<dbReference type="Pfam" id="PF02469">
    <property type="entry name" value="Fasciclin"/>
    <property type="match status" value="4"/>
</dbReference>
<dbReference type="AlphaFoldDB" id="A0A210QGJ2"/>
<organism evidence="2 3">
    <name type="scientific">Mizuhopecten yessoensis</name>
    <name type="common">Japanese scallop</name>
    <name type="synonym">Patinopecten yessoensis</name>
    <dbReference type="NCBI Taxonomy" id="6573"/>
    <lineage>
        <taxon>Eukaryota</taxon>
        <taxon>Metazoa</taxon>
        <taxon>Spiralia</taxon>
        <taxon>Lophotrochozoa</taxon>
        <taxon>Mollusca</taxon>
        <taxon>Bivalvia</taxon>
        <taxon>Autobranchia</taxon>
        <taxon>Pteriomorphia</taxon>
        <taxon>Pectinida</taxon>
        <taxon>Pectinoidea</taxon>
        <taxon>Pectinidae</taxon>
        <taxon>Mizuhopecten</taxon>
    </lineage>
</organism>
<feature type="domain" description="FAS1" evidence="1">
    <location>
        <begin position="178"/>
        <end position="309"/>
    </location>
</feature>
<dbReference type="GO" id="GO:0050839">
    <property type="term" value="F:cell adhesion molecule binding"/>
    <property type="evidence" value="ECO:0007669"/>
    <property type="project" value="TreeGrafter"/>
</dbReference>
<dbReference type="Proteomes" id="UP000242188">
    <property type="component" value="Unassembled WGS sequence"/>
</dbReference>
<dbReference type="GO" id="GO:0005615">
    <property type="term" value="C:extracellular space"/>
    <property type="evidence" value="ECO:0007669"/>
    <property type="project" value="TreeGrafter"/>
</dbReference>
<dbReference type="GO" id="GO:0030198">
    <property type="term" value="P:extracellular matrix organization"/>
    <property type="evidence" value="ECO:0007669"/>
    <property type="project" value="TreeGrafter"/>
</dbReference>